<name>A0ABR5BBB6_CRYGA</name>
<dbReference type="InterPro" id="IPR028565">
    <property type="entry name" value="MHD"/>
</dbReference>
<dbReference type="InterPro" id="IPR027267">
    <property type="entry name" value="AH/BAR_dom_sf"/>
</dbReference>
<feature type="compositionally biased region" description="Polar residues" evidence="5">
    <location>
        <begin position="431"/>
        <end position="448"/>
    </location>
</feature>
<feature type="region of interest" description="Disordered" evidence="5">
    <location>
        <begin position="242"/>
        <end position="397"/>
    </location>
</feature>
<dbReference type="Pfam" id="PF10291">
    <property type="entry name" value="muHD"/>
    <property type="match status" value="1"/>
</dbReference>
<feature type="domain" description="MHD" evidence="6">
    <location>
        <begin position="618"/>
        <end position="900"/>
    </location>
</feature>
<dbReference type="PANTHER" id="PTHR23065">
    <property type="entry name" value="PROLINE-SERINE-THREONINE PHOSPHATASE INTERACTING PROTEIN 1"/>
    <property type="match status" value="1"/>
</dbReference>
<keyword evidence="4" id="KW-0254">Endocytosis</keyword>
<evidence type="ECO:0000259" key="6">
    <source>
        <dbReference type="PROSITE" id="PS51072"/>
    </source>
</evidence>
<accession>A0ABR5BBB6</accession>
<evidence type="ECO:0000313" key="7">
    <source>
        <dbReference type="EMBL" id="KIR63606.1"/>
    </source>
</evidence>
<feature type="compositionally biased region" description="Low complexity" evidence="5">
    <location>
        <begin position="256"/>
        <end position="266"/>
    </location>
</feature>
<dbReference type="InterPro" id="IPR018808">
    <property type="entry name" value="Muniscin_C"/>
</dbReference>
<dbReference type="SUPFAM" id="SSF103657">
    <property type="entry name" value="BAR/IMD domain-like"/>
    <property type="match status" value="1"/>
</dbReference>
<evidence type="ECO:0000256" key="1">
    <source>
        <dbReference type="ARBA" id="ARBA00004496"/>
    </source>
</evidence>
<dbReference type="Proteomes" id="UP000053800">
    <property type="component" value="Unassembled WGS sequence"/>
</dbReference>
<keyword evidence="2" id="KW-0963">Cytoplasm</keyword>
<evidence type="ECO:0000256" key="4">
    <source>
        <dbReference type="ARBA" id="ARBA00022583"/>
    </source>
</evidence>
<dbReference type="InterPro" id="IPR001060">
    <property type="entry name" value="FCH_dom"/>
</dbReference>
<keyword evidence="3" id="KW-0597">Phosphoprotein</keyword>
<proteinExistence type="predicted"/>
<feature type="compositionally biased region" description="Polar residues" evidence="5">
    <location>
        <begin position="295"/>
        <end position="312"/>
    </location>
</feature>
<dbReference type="PROSITE" id="PS51072">
    <property type="entry name" value="MHD"/>
    <property type="match status" value="1"/>
</dbReference>
<dbReference type="CDD" id="cd09257">
    <property type="entry name" value="AP_muniscins_like_MHD"/>
    <property type="match status" value="1"/>
</dbReference>
<evidence type="ECO:0000256" key="5">
    <source>
        <dbReference type="SAM" id="MobiDB-lite"/>
    </source>
</evidence>
<feature type="compositionally biased region" description="Polar residues" evidence="5">
    <location>
        <begin position="267"/>
        <end position="281"/>
    </location>
</feature>
<reference evidence="7 8" key="1">
    <citation type="submission" date="2015-01" db="EMBL/GenBank/DDBJ databases">
        <title>The Genome Sequence of Cryptococcus gattii CA1873.</title>
        <authorList>
            <consortium name="The Broad Institute Genomics Platform"/>
            <person name="Cuomo C."/>
            <person name="Litvintseva A."/>
            <person name="Chen Y."/>
            <person name="Heitman J."/>
            <person name="Sun S."/>
            <person name="Springer D."/>
            <person name="Dromer F."/>
            <person name="Young S."/>
            <person name="Zeng Q."/>
            <person name="Gargeya S."/>
            <person name="Abouelleil A."/>
            <person name="Alvarado L."/>
            <person name="Chapman S.B."/>
            <person name="Gainer-Dewar J."/>
            <person name="Goldberg J."/>
            <person name="Griggs A."/>
            <person name="Gujja S."/>
            <person name="Hansen M."/>
            <person name="Howarth C."/>
            <person name="Imamovic A."/>
            <person name="Larimer J."/>
            <person name="Murphy C."/>
            <person name="Naylor J."/>
            <person name="Pearson M."/>
            <person name="Priest M."/>
            <person name="Roberts A."/>
            <person name="Saif S."/>
            <person name="Shea T."/>
            <person name="Sykes S."/>
            <person name="Wortman J."/>
            <person name="Nusbaum C."/>
            <person name="Birren B."/>
        </authorList>
    </citation>
    <scope>NUCLEOTIDE SEQUENCE [LARGE SCALE GENOMIC DNA]</scope>
    <source>
        <strain evidence="7 8">CA1873</strain>
    </source>
</reference>
<gene>
    <name evidence="7" type="ORF">I314_03010</name>
</gene>
<evidence type="ECO:0000256" key="2">
    <source>
        <dbReference type="ARBA" id="ARBA00022490"/>
    </source>
</evidence>
<feature type="compositionally biased region" description="Low complexity" evidence="5">
    <location>
        <begin position="578"/>
        <end position="590"/>
    </location>
</feature>
<protein>
    <recommendedName>
        <fullName evidence="6">MHD domain-containing protein</fullName>
    </recommendedName>
</protein>
<dbReference type="Pfam" id="PF00611">
    <property type="entry name" value="FCH"/>
    <property type="match status" value="1"/>
</dbReference>
<evidence type="ECO:0000256" key="3">
    <source>
        <dbReference type="ARBA" id="ARBA00022553"/>
    </source>
</evidence>
<comment type="subcellular location">
    <subcellularLocation>
        <location evidence="1">Cytoplasm</location>
    </subcellularLocation>
</comment>
<feature type="region of interest" description="Disordered" evidence="5">
    <location>
        <begin position="431"/>
        <end position="474"/>
    </location>
</feature>
<dbReference type="Gene3D" id="1.20.1270.60">
    <property type="entry name" value="Arfaptin homology (AH) domain/BAR domain"/>
    <property type="match status" value="1"/>
</dbReference>
<keyword evidence="8" id="KW-1185">Reference proteome</keyword>
<organism evidence="7 8">
    <name type="scientific">Cryptococcus bacillisporus CA1873</name>
    <dbReference type="NCBI Taxonomy" id="1296111"/>
    <lineage>
        <taxon>Eukaryota</taxon>
        <taxon>Fungi</taxon>
        <taxon>Dikarya</taxon>
        <taxon>Basidiomycota</taxon>
        <taxon>Agaricomycotina</taxon>
        <taxon>Tremellomycetes</taxon>
        <taxon>Tremellales</taxon>
        <taxon>Cryptococcaceae</taxon>
        <taxon>Cryptococcus</taxon>
        <taxon>Cryptococcus gattii species complex</taxon>
    </lineage>
</organism>
<sequence length="905" mass="95602">MSDTLPDDAWVNAFLAAPPRPLLTALQKRLHTSTAHLGALADIYKQRAAVEAAYADGLQKLARTAEQGALTGKTGNDWPKSSGEARLWDSVISELAETSASHSTLAAVLRTDFEQPIREIPTKVVAWRRIGDQDANLDKTLKDYEKVSAKLEKASSKSKSNKVDALQSDLNNITQALSSLSPMVYTTYQRLDEERLRALKEIIVRWATVKGDMASRDGQRAEAVISHLLQWETSDEVMNVGRKLGGAGGARVPERSASVATSTATTPQSNRRLSTVASTTAAHGDFSPRLPASRPNGSSANASQGTPTSSFTGGIKSMLGRSKTMGGGRNRGGSDATSTRSATRGENFEVIGEEEPPRMRKSSTAPPVDEEGFSVAPSDRHRNPWEDPNELIPTPAGQTLLQPQAPVVPTKDTSAPTPASLAPAPAHAFSQTFNASPNASDENLATPTSSQSHQQQPRKNLSLAPVPIQESEEDRQAALEKMQKTLQLPPSQPSRRSTIARGRRDVRNTMFAGSTDEASNAVFGAGAGAGALAGGLVDGVSKSAEPEEKLVDSPTFARSPIDAGAFTTTNRDIPSPSPVVRRTSLSSVTSNNPFDSPSVGIGGTMTPPVTAVSSSSDQPGLRANMNESVNVIFRNKQVQRIQITGEIHLSLRLAADSNSASSLGGGGGPIHIRLAAFERLEKIAPNPAYLAQVPDKPGEYFLNSEVLAAATAKGAGAPTASGGPLLFKYVVHVQPGKELATVPLLLDPAFQCKSGETRMILHYTANPSSPIQVLPQGGKRAAGTVVAAFAPGGPNVINVQAKPAGGVWSPTTRRMTWKMDSLPSGSTDGSGKIIAKFTSEPGQEALVPQGVQMSWAVEGSLLSGLGLEVVDTTGGELEGNRHWAFEEIRKSTTTGKYFAEPVVSN</sequence>
<feature type="region of interest" description="Disordered" evidence="5">
    <location>
        <begin position="561"/>
        <end position="621"/>
    </location>
</feature>
<dbReference type="EMBL" id="KN848895">
    <property type="protein sequence ID" value="KIR63606.1"/>
    <property type="molecule type" value="Genomic_DNA"/>
</dbReference>
<dbReference type="PANTHER" id="PTHR23065:SF7">
    <property type="entry name" value="NOSTRIN, ISOFORM H"/>
    <property type="match status" value="1"/>
</dbReference>
<evidence type="ECO:0000313" key="8">
    <source>
        <dbReference type="Proteomes" id="UP000053800"/>
    </source>
</evidence>
<feature type="compositionally biased region" description="Polar residues" evidence="5">
    <location>
        <begin position="335"/>
        <end position="344"/>
    </location>
</feature>